<keyword evidence="4" id="KW-0456">Lyase</keyword>
<dbReference type="Proteomes" id="UP000298438">
    <property type="component" value="Unassembled WGS sequence"/>
</dbReference>
<feature type="signal peptide" evidence="5">
    <location>
        <begin position="1"/>
        <end position="25"/>
    </location>
</feature>
<organism evidence="8 9">
    <name type="scientific">Zemynaea arenosa</name>
    <dbReference type="NCBI Taxonomy" id="2561931"/>
    <lineage>
        <taxon>Bacteria</taxon>
        <taxon>Pseudomonadati</taxon>
        <taxon>Pseudomonadota</taxon>
        <taxon>Betaproteobacteria</taxon>
        <taxon>Burkholderiales</taxon>
        <taxon>Oxalobacteraceae</taxon>
        <taxon>Telluria group</taxon>
        <taxon>Zemynaea</taxon>
    </lineage>
</organism>
<dbReference type="OrthoDB" id="9772435at2"/>
<dbReference type="Pfam" id="PF16332">
    <property type="entry name" value="DUF4962"/>
    <property type="match status" value="1"/>
</dbReference>
<comment type="subcellular location">
    <subcellularLocation>
        <location evidence="1">Periplasm</location>
    </subcellularLocation>
</comment>
<evidence type="ECO:0000256" key="5">
    <source>
        <dbReference type="SAM" id="SignalP"/>
    </source>
</evidence>
<evidence type="ECO:0000256" key="3">
    <source>
        <dbReference type="ARBA" id="ARBA00022764"/>
    </source>
</evidence>
<protein>
    <submittedName>
        <fullName evidence="8">DUF4962 domain-containing protein</fullName>
    </submittedName>
</protein>
<comment type="caution">
    <text evidence="8">The sequence shown here is derived from an EMBL/GenBank/DDBJ whole genome shotgun (WGS) entry which is preliminary data.</text>
</comment>
<dbReference type="Gene3D" id="2.60.40.10">
    <property type="entry name" value="Immunoglobulins"/>
    <property type="match status" value="1"/>
</dbReference>
<evidence type="ECO:0000256" key="4">
    <source>
        <dbReference type="ARBA" id="ARBA00023239"/>
    </source>
</evidence>
<keyword evidence="9" id="KW-1185">Reference proteome</keyword>
<evidence type="ECO:0000313" key="8">
    <source>
        <dbReference type="EMBL" id="TFW21152.1"/>
    </source>
</evidence>
<sequence>MQSRLSGTMHTLLLSCLALSGAARADWVVSTQLEAVRPAPANFQVQPQNPPAFSWSRHSANPPGYVVEVRQNGSTVYTFTTDRNWYLPSKAFAPGHYQWRVRPSNSTAASAWSDLREFDIGTASAHFEVPDNAALKSAASARKRPRELPAGFSPSASWTADIKAERAKALATLKSEIDYKIPTMKAVRDADWPLVTAGVNTAAANSQNADVRTRINTSGRQLEGAALLYRLTLDRKYLNEAIARGDQLAALSPTGPTSYANQDQGTRVIALSLIKAADLLWSDLDSTRRAKWLATVATRTNAIYADLSGSNGRIDQYPFDSHGGTNLGFLAVISALAVGDIPDASKWFDFSVRAYINSVYAWSGPEGGFANGTAYAQYTADYALQIWQPLTQATGVNLFTKPWATGFLQFFAEFLPPGSTRHVFGDEHETAPDWRMMKAYASRFASPQAAWYANAITGDEDTLTLLQAPYPLPYKTAKGSTAPPNAALFPSIGWVAMHSSISDLGRTSLLFKSSPYGSYNHSHGDQNGFVLNADGQPLLIEAGYEDYYGSPLFKDWYRQSKAHNTITYDGGKGQLVDGNTINLGRNGRITAFSSTATLDYTEGDATAAYGSVVNSAVRRVWYLRSQDAYVIQDAIRAPAAHVWEWNVHTPTPMVQGAAASITVTNGTAKVCVRPLINDTAYQIRFGVRQGPAPKPGTAEYHGAWTTPSSTKGEFLMLVDVGCRKPNIKITDGSTTRTIVVGSQSISVPR</sequence>
<proteinExistence type="predicted"/>
<dbReference type="GO" id="GO:0042597">
    <property type="term" value="C:periplasmic space"/>
    <property type="evidence" value="ECO:0007669"/>
    <property type="project" value="UniProtKB-SubCell"/>
</dbReference>
<dbReference type="PANTHER" id="PTHR39210">
    <property type="entry name" value="HEPARIN-SULFATE LYASE"/>
    <property type="match status" value="1"/>
</dbReference>
<name>A0A4Y9SJI6_9BURK</name>
<keyword evidence="3" id="KW-0574">Periplasm</keyword>
<feature type="chain" id="PRO_5021425151" evidence="5">
    <location>
        <begin position="26"/>
        <end position="749"/>
    </location>
</feature>
<dbReference type="GO" id="GO:0016829">
    <property type="term" value="F:lyase activity"/>
    <property type="evidence" value="ECO:0007669"/>
    <property type="project" value="UniProtKB-KW"/>
</dbReference>
<keyword evidence="2 5" id="KW-0732">Signal</keyword>
<dbReference type="EMBL" id="SPVF01000123">
    <property type="protein sequence ID" value="TFW21152.1"/>
    <property type="molecule type" value="Genomic_DNA"/>
</dbReference>
<dbReference type="PROSITE" id="PS51257">
    <property type="entry name" value="PROKAR_LIPOPROTEIN"/>
    <property type="match status" value="1"/>
</dbReference>
<dbReference type="Pfam" id="PF07940">
    <property type="entry name" value="Hepar_II_III_C"/>
    <property type="match status" value="1"/>
</dbReference>
<dbReference type="Gene3D" id="2.70.98.70">
    <property type="match status" value="1"/>
</dbReference>
<accession>A0A4Y9SJI6</accession>
<evidence type="ECO:0000313" key="9">
    <source>
        <dbReference type="Proteomes" id="UP000298438"/>
    </source>
</evidence>
<dbReference type="SUPFAM" id="SSF48230">
    <property type="entry name" value="Chondroitin AC/alginate lyase"/>
    <property type="match status" value="1"/>
</dbReference>
<evidence type="ECO:0000259" key="6">
    <source>
        <dbReference type="Pfam" id="PF07940"/>
    </source>
</evidence>
<dbReference type="InterPro" id="IPR032518">
    <property type="entry name" value="HepII_N"/>
</dbReference>
<dbReference type="InterPro" id="IPR013783">
    <property type="entry name" value="Ig-like_fold"/>
</dbReference>
<dbReference type="InterPro" id="IPR012480">
    <property type="entry name" value="Hepar_II_III_C"/>
</dbReference>
<dbReference type="PANTHER" id="PTHR39210:SF1">
    <property type="entry name" value="HEPARIN-SULFATE LYASE"/>
    <property type="match status" value="1"/>
</dbReference>
<dbReference type="RefSeq" id="WP_135206948.1">
    <property type="nucleotide sequence ID" value="NZ_SPVF01000123.1"/>
</dbReference>
<feature type="domain" description="Heparinase II/III-like C-terminal" evidence="6">
    <location>
        <begin position="483"/>
        <end position="670"/>
    </location>
</feature>
<feature type="domain" description="Heparinase II N-terminal" evidence="7">
    <location>
        <begin position="83"/>
        <end position="458"/>
    </location>
</feature>
<gene>
    <name evidence="8" type="ORF">E4L96_09365</name>
</gene>
<evidence type="ECO:0000259" key="7">
    <source>
        <dbReference type="Pfam" id="PF16332"/>
    </source>
</evidence>
<dbReference type="AlphaFoldDB" id="A0A4Y9SJI6"/>
<reference evidence="8 9" key="1">
    <citation type="submission" date="2019-03" db="EMBL/GenBank/DDBJ databases">
        <title>Draft Genome Sequence of Massilia arenosa sp. nov., a Novel Massilia Species Isolated from a Sandy-loam Maize Soil.</title>
        <authorList>
            <person name="Raths R."/>
            <person name="Peta V."/>
            <person name="Bucking H."/>
        </authorList>
    </citation>
    <scope>NUCLEOTIDE SEQUENCE [LARGE SCALE GENOMIC DNA]</scope>
    <source>
        <strain evidence="8 9">MC02</strain>
    </source>
</reference>
<evidence type="ECO:0000256" key="2">
    <source>
        <dbReference type="ARBA" id="ARBA00022729"/>
    </source>
</evidence>
<dbReference type="InterPro" id="IPR008929">
    <property type="entry name" value="Chondroitin_lyas"/>
</dbReference>
<evidence type="ECO:0000256" key="1">
    <source>
        <dbReference type="ARBA" id="ARBA00004418"/>
    </source>
</evidence>
<dbReference type="Gene3D" id="1.50.10.100">
    <property type="entry name" value="Chondroitin AC/alginate lyase"/>
    <property type="match status" value="1"/>
</dbReference>